<proteinExistence type="predicted"/>
<name>A0ACC3A9L0_9EURO</name>
<keyword evidence="2" id="KW-1185">Reference proteome</keyword>
<protein>
    <submittedName>
        <fullName evidence="1">Uncharacterized protein</fullName>
    </submittedName>
</protein>
<evidence type="ECO:0000313" key="1">
    <source>
        <dbReference type="EMBL" id="KAJ9657798.1"/>
    </source>
</evidence>
<dbReference type="Proteomes" id="UP001172386">
    <property type="component" value="Unassembled WGS sequence"/>
</dbReference>
<reference evidence="1" key="1">
    <citation type="submission" date="2022-10" db="EMBL/GenBank/DDBJ databases">
        <title>Culturing micro-colonial fungi from biological soil crusts in the Mojave desert and describing Neophaeococcomyces mojavensis, and introducing the new genera and species Taxawa tesnikishii.</title>
        <authorList>
            <person name="Kurbessoian T."/>
            <person name="Stajich J.E."/>
        </authorList>
    </citation>
    <scope>NUCLEOTIDE SEQUENCE</scope>
    <source>
        <strain evidence="1">JES_112</strain>
    </source>
</reference>
<dbReference type="EMBL" id="JAPDRQ010000059">
    <property type="protein sequence ID" value="KAJ9657798.1"/>
    <property type="molecule type" value="Genomic_DNA"/>
</dbReference>
<gene>
    <name evidence="1" type="ORF">H2198_004105</name>
</gene>
<evidence type="ECO:0000313" key="2">
    <source>
        <dbReference type="Proteomes" id="UP001172386"/>
    </source>
</evidence>
<organism evidence="1 2">
    <name type="scientific">Neophaeococcomyces mojaviensis</name>
    <dbReference type="NCBI Taxonomy" id="3383035"/>
    <lineage>
        <taxon>Eukaryota</taxon>
        <taxon>Fungi</taxon>
        <taxon>Dikarya</taxon>
        <taxon>Ascomycota</taxon>
        <taxon>Pezizomycotina</taxon>
        <taxon>Eurotiomycetes</taxon>
        <taxon>Chaetothyriomycetidae</taxon>
        <taxon>Chaetothyriales</taxon>
        <taxon>Chaetothyriales incertae sedis</taxon>
        <taxon>Neophaeococcomyces</taxon>
    </lineage>
</organism>
<comment type="caution">
    <text evidence="1">The sequence shown here is derived from an EMBL/GenBank/DDBJ whole genome shotgun (WGS) entry which is preliminary data.</text>
</comment>
<sequence length="430" mass="45766">MDLIIAMCVGWLGTVALMMKTQIGLGVLSIPAVFNVLGIVPGVICLCTVAAITTWSDYIVGIFKLNHPNVYGIDDAGGLMFGRIGRELLGIAFCLYWIFVAGSGMLGISIGLNAVSTHGACTAVFVAVAAIVGFSLASIQTLGRITWLAWIGLMCIITAILTVTIAVGVEDRPHAAPKDGVWVSDYKIVNNPTFVEAISAVSSLVFAYAGTPAFFSIVSEMRDPRHYTRSLIICQTGVTVTYIAIGCVVYYFCGSYVASPALGSAGVTMKKVCYGFALPGLIVTTTLVIHLPGKYIFIRLLRGTKHLSSNSLIHWGTWLGCTSSIAMIAYIIASAVPVFGGLVSLIGAFLGTLMSFQPMGCMWLYDNWTKDKSKRTPWWTFMVCWSVFVVASGTFLMIGGTYGSVVGIIDSYKAAGGSAAWSCADNSNSV</sequence>
<accession>A0ACC3A9L0</accession>